<comment type="caution">
    <text evidence="1">The sequence shown here is derived from an EMBL/GenBank/DDBJ whole genome shotgun (WGS) entry which is preliminary data.</text>
</comment>
<accession>A0A7V8NRI0</accession>
<evidence type="ECO:0000313" key="1">
    <source>
        <dbReference type="EMBL" id="MBA0086214.1"/>
    </source>
</evidence>
<sequence>MALHHAFCARSVRGQLSGTTPEPFVLEGQDWFELSGPERLAWPQIQAAVEKEQTKLAAAVADVAAGRTLSQLSEAERFNLVLGITCHAVYHAGQIQLLKRLRGV</sequence>
<dbReference type="InterPro" id="IPR034660">
    <property type="entry name" value="DinB/YfiT-like"/>
</dbReference>
<organism evidence="1 2">
    <name type="scientific">Candidatus Acidiferrum panamense</name>
    <dbReference type="NCBI Taxonomy" id="2741543"/>
    <lineage>
        <taxon>Bacteria</taxon>
        <taxon>Pseudomonadati</taxon>
        <taxon>Acidobacteriota</taxon>
        <taxon>Terriglobia</taxon>
        <taxon>Candidatus Acidiferrales</taxon>
        <taxon>Candidatus Acidiferrum</taxon>
    </lineage>
</organism>
<reference evidence="1" key="1">
    <citation type="submission" date="2020-06" db="EMBL/GenBank/DDBJ databases">
        <title>Legume-microbial interactions unlock mineral nutrients during tropical forest succession.</title>
        <authorList>
            <person name="Epihov D.Z."/>
        </authorList>
    </citation>
    <scope>NUCLEOTIDE SEQUENCE [LARGE SCALE GENOMIC DNA]</scope>
    <source>
        <strain evidence="1">Pan2503</strain>
    </source>
</reference>
<gene>
    <name evidence="1" type="ORF">HRJ53_14605</name>
</gene>
<protein>
    <recommendedName>
        <fullName evidence="3">DinB-like domain-containing protein</fullName>
    </recommendedName>
</protein>
<evidence type="ECO:0008006" key="3">
    <source>
        <dbReference type="Google" id="ProtNLM"/>
    </source>
</evidence>
<evidence type="ECO:0000313" key="2">
    <source>
        <dbReference type="Proteomes" id="UP000567293"/>
    </source>
</evidence>
<dbReference type="EMBL" id="JACDQQ010001402">
    <property type="protein sequence ID" value="MBA0086214.1"/>
    <property type="molecule type" value="Genomic_DNA"/>
</dbReference>
<dbReference type="Proteomes" id="UP000567293">
    <property type="component" value="Unassembled WGS sequence"/>
</dbReference>
<name>A0A7V8NRI0_9BACT</name>
<proteinExistence type="predicted"/>
<dbReference type="SUPFAM" id="SSF109854">
    <property type="entry name" value="DinB/YfiT-like putative metalloenzymes"/>
    <property type="match status" value="1"/>
</dbReference>
<keyword evidence="2" id="KW-1185">Reference proteome</keyword>
<dbReference type="AlphaFoldDB" id="A0A7V8NRI0"/>